<organism evidence="2 3">
    <name type="scientific">Cymbomonas tetramitiformis</name>
    <dbReference type="NCBI Taxonomy" id="36881"/>
    <lineage>
        <taxon>Eukaryota</taxon>
        <taxon>Viridiplantae</taxon>
        <taxon>Chlorophyta</taxon>
        <taxon>Pyramimonadophyceae</taxon>
        <taxon>Pyramimonadales</taxon>
        <taxon>Pyramimonadaceae</taxon>
        <taxon>Cymbomonas</taxon>
    </lineage>
</organism>
<feature type="region of interest" description="Disordered" evidence="1">
    <location>
        <begin position="218"/>
        <end position="243"/>
    </location>
</feature>
<reference evidence="2 3" key="1">
    <citation type="journal article" date="2015" name="Genome Biol. Evol.">
        <title>Comparative Genomics of a Bacterivorous Green Alga Reveals Evolutionary Causalities and Consequences of Phago-Mixotrophic Mode of Nutrition.</title>
        <authorList>
            <person name="Burns J.A."/>
            <person name="Paasch A."/>
            <person name="Narechania A."/>
            <person name="Kim E."/>
        </authorList>
    </citation>
    <scope>NUCLEOTIDE SEQUENCE [LARGE SCALE GENOMIC DNA]</scope>
    <source>
        <strain evidence="2 3">PLY_AMNH</strain>
    </source>
</reference>
<feature type="region of interest" description="Disordered" evidence="1">
    <location>
        <begin position="44"/>
        <end position="115"/>
    </location>
</feature>
<keyword evidence="3" id="KW-1185">Reference proteome</keyword>
<dbReference type="Proteomes" id="UP001190700">
    <property type="component" value="Unassembled WGS sequence"/>
</dbReference>
<feature type="compositionally biased region" description="Acidic residues" evidence="1">
    <location>
        <begin position="62"/>
        <end position="72"/>
    </location>
</feature>
<evidence type="ECO:0000313" key="3">
    <source>
        <dbReference type="Proteomes" id="UP001190700"/>
    </source>
</evidence>
<dbReference type="EMBL" id="LGRX02006511">
    <property type="protein sequence ID" value="KAK3276517.1"/>
    <property type="molecule type" value="Genomic_DNA"/>
</dbReference>
<comment type="caution">
    <text evidence="2">The sequence shown here is derived from an EMBL/GenBank/DDBJ whole genome shotgun (WGS) entry which is preliminary data.</text>
</comment>
<feature type="region of interest" description="Disordered" evidence="1">
    <location>
        <begin position="1"/>
        <end position="26"/>
    </location>
</feature>
<gene>
    <name evidence="2" type="ORF">CYMTET_15417</name>
</gene>
<name>A0AAE0GEF2_9CHLO</name>
<accession>A0AAE0GEF2</accession>
<proteinExistence type="predicted"/>
<evidence type="ECO:0000313" key="2">
    <source>
        <dbReference type="EMBL" id="KAK3276517.1"/>
    </source>
</evidence>
<evidence type="ECO:0000256" key="1">
    <source>
        <dbReference type="SAM" id="MobiDB-lite"/>
    </source>
</evidence>
<feature type="compositionally biased region" description="Basic and acidic residues" evidence="1">
    <location>
        <begin position="231"/>
        <end position="243"/>
    </location>
</feature>
<protein>
    <submittedName>
        <fullName evidence="2">Uncharacterized protein</fullName>
    </submittedName>
</protein>
<dbReference type="AlphaFoldDB" id="A0AAE0GEF2"/>
<sequence>MFGFDSAALPPRRYSLPPTHRQHPSDDLTFCTFPTFTRHAVPQCRPPLAEVQRQRRAPTPEPELELQLETEETGGPHVSRPDADVGQQQRGPSLQLAEPGQSEEAPGMQPEIANNGNSVNLEAAVEQAMAQQRQQTAEKAKAAAAKAAAKAAKAAAVEAVKAAKMAAVEAAKADKATAAAAKADKATAAAAAKAAKAAAAKATAAAGAKAAKATAAAAAKAPGAAQPARTQKGEKRPRSPNEYEAQRANLIRCKPPLGCANCFNASDSFFCLFHKL</sequence>